<evidence type="ECO:0000313" key="8">
    <source>
        <dbReference type="EMBL" id="SFP96979.1"/>
    </source>
</evidence>
<evidence type="ECO:0000256" key="3">
    <source>
        <dbReference type="ARBA" id="ARBA00022679"/>
    </source>
</evidence>
<dbReference type="PANTHER" id="PTHR24422:SF26">
    <property type="entry name" value="CHEMOTAXIS PROTEIN METHYLTRANSFERASE"/>
    <property type="match status" value="1"/>
</dbReference>
<evidence type="ECO:0000256" key="4">
    <source>
        <dbReference type="ARBA" id="ARBA00022691"/>
    </source>
</evidence>
<gene>
    <name evidence="8" type="ORF">SAMN05421853_10189</name>
</gene>
<evidence type="ECO:0000256" key="5">
    <source>
        <dbReference type="PIRNR" id="PIRNR000410"/>
    </source>
</evidence>
<dbReference type="AlphaFoldDB" id="A0A1I5UP08"/>
<evidence type="ECO:0000256" key="1">
    <source>
        <dbReference type="ARBA" id="ARBA00001541"/>
    </source>
</evidence>
<dbReference type="Pfam" id="PF01739">
    <property type="entry name" value="CheR"/>
    <property type="match status" value="1"/>
</dbReference>
<dbReference type="CDD" id="cd02440">
    <property type="entry name" value="AdoMet_MTases"/>
    <property type="match status" value="1"/>
</dbReference>
<comment type="catalytic activity">
    <reaction evidence="1 5">
        <text>L-glutamyl-[protein] + S-adenosyl-L-methionine = [protein]-L-glutamate 5-O-methyl ester + S-adenosyl-L-homocysteine</text>
        <dbReference type="Rhea" id="RHEA:24452"/>
        <dbReference type="Rhea" id="RHEA-COMP:10208"/>
        <dbReference type="Rhea" id="RHEA-COMP:10311"/>
        <dbReference type="ChEBI" id="CHEBI:29973"/>
        <dbReference type="ChEBI" id="CHEBI:57856"/>
        <dbReference type="ChEBI" id="CHEBI:59789"/>
        <dbReference type="ChEBI" id="CHEBI:82795"/>
        <dbReference type="EC" id="2.1.1.80"/>
    </reaction>
</comment>
<dbReference type="Gene3D" id="1.10.155.10">
    <property type="entry name" value="Chemotaxis receptor methyltransferase CheR, N-terminal domain"/>
    <property type="match status" value="1"/>
</dbReference>
<dbReference type="PIRSF" id="PIRSF000410">
    <property type="entry name" value="CheR"/>
    <property type="match status" value="1"/>
</dbReference>
<dbReference type="Proteomes" id="UP000243106">
    <property type="component" value="Unassembled WGS sequence"/>
</dbReference>
<feature type="binding site" evidence="6">
    <location>
        <position position="86"/>
    </location>
    <ligand>
        <name>S-adenosyl-L-methionine</name>
        <dbReference type="ChEBI" id="CHEBI:59789"/>
    </ligand>
</feature>
<evidence type="ECO:0000256" key="6">
    <source>
        <dbReference type="PIRSR" id="PIRSR000410-1"/>
    </source>
</evidence>
<dbReference type="EC" id="2.1.1.80" evidence="5"/>
<dbReference type="InterPro" id="IPR026024">
    <property type="entry name" value="Chemotaxis_MeTrfase_CheR"/>
</dbReference>
<dbReference type="EMBL" id="FOXV01000001">
    <property type="protein sequence ID" value="SFP96979.1"/>
    <property type="molecule type" value="Genomic_DNA"/>
</dbReference>
<reference evidence="9" key="1">
    <citation type="submission" date="2016-10" db="EMBL/GenBank/DDBJ databases">
        <authorList>
            <person name="Varghese N."/>
            <person name="Submissions S."/>
        </authorList>
    </citation>
    <scope>NUCLEOTIDE SEQUENCE [LARGE SCALE GENOMIC DNA]</scope>
    <source>
        <strain evidence="9">JCM 10271</strain>
    </source>
</reference>
<proteinExistence type="predicted"/>
<keyword evidence="2 5" id="KW-0489">Methyltransferase</keyword>
<accession>A0A1I5UP08</accession>
<dbReference type="RefSeq" id="WP_093008832.1">
    <property type="nucleotide sequence ID" value="NZ_FOXV01000001.1"/>
</dbReference>
<dbReference type="InterPro" id="IPR050903">
    <property type="entry name" value="Bact_Chemotaxis_MeTrfase"/>
</dbReference>
<dbReference type="Pfam" id="PF03705">
    <property type="entry name" value="CheR_N"/>
    <property type="match status" value="1"/>
</dbReference>
<evidence type="ECO:0000256" key="2">
    <source>
        <dbReference type="ARBA" id="ARBA00022603"/>
    </source>
</evidence>
<dbReference type="PRINTS" id="PR00996">
    <property type="entry name" value="CHERMTFRASE"/>
</dbReference>
<dbReference type="InterPro" id="IPR000780">
    <property type="entry name" value="CheR_MeTrfase"/>
</dbReference>
<feature type="binding site" evidence="6">
    <location>
        <position position="154"/>
    </location>
    <ligand>
        <name>S-adenosyl-L-methionine</name>
        <dbReference type="ChEBI" id="CHEBI:59789"/>
    </ligand>
</feature>
<dbReference type="SUPFAM" id="SSF53335">
    <property type="entry name" value="S-adenosyl-L-methionine-dependent methyltransferases"/>
    <property type="match status" value="1"/>
</dbReference>
<organism evidence="8 9">
    <name type="scientific">Roseivivax halotolerans</name>
    <dbReference type="NCBI Taxonomy" id="93684"/>
    <lineage>
        <taxon>Bacteria</taxon>
        <taxon>Pseudomonadati</taxon>
        <taxon>Pseudomonadota</taxon>
        <taxon>Alphaproteobacteria</taxon>
        <taxon>Rhodobacterales</taxon>
        <taxon>Roseobacteraceae</taxon>
        <taxon>Roseivivax</taxon>
    </lineage>
</organism>
<protein>
    <recommendedName>
        <fullName evidence="5">Chemotaxis protein methyltransferase</fullName>
        <ecNumber evidence="5">2.1.1.80</ecNumber>
    </recommendedName>
</protein>
<dbReference type="SMART" id="SM00138">
    <property type="entry name" value="MeTrc"/>
    <property type="match status" value="1"/>
</dbReference>
<feature type="binding site" evidence="6">
    <location>
        <position position="90"/>
    </location>
    <ligand>
        <name>S-adenosyl-L-methionine</name>
        <dbReference type="ChEBI" id="CHEBI:59789"/>
    </ligand>
</feature>
<feature type="binding site" evidence="6">
    <location>
        <begin position="231"/>
        <end position="232"/>
    </location>
    <ligand>
        <name>S-adenosyl-L-methionine</name>
        <dbReference type="ChEBI" id="CHEBI:59789"/>
    </ligand>
</feature>
<dbReference type="InterPro" id="IPR036804">
    <property type="entry name" value="CheR_N_sf"/>
</dbReference>
<feature type="binding site" evidence="6">
    <location>
        <position position="128"/>
    </location>
    <ligand>
        <name>S-adenosyl-L-methionine</name>
        <dbReference type="ChEBI" id="CHEBI:59789"/>
    </ligand>
</feature>
<evidence type="ECO:0000259" key="7">
    <source>
        <dbReference type="PROSITE" id="PS50123"/>
    </source>
</evidence>
<keyword evidence="3 5" id="KW-0808">Transferase</keyword>
<feature type="binding site" evidence="6">
    <location>
        <begin position="213"/>
        <end position="214"/>
    </location>
    <ligand>
        <name>S-adenosyl-L-methionine</name>
        <dbReference type="ChEBI" id="CHEBI:59789"/>
    </ligand>
</feature>
<feature type="domain" description="CheR-type methyltransferase" evidence="7">
    <location>
        <begin position="18"/>
        <end position="288"/>
    </location>
</feature>
<dbReference type="SUPFAM" id="SSF47757">
    <property type="entry name" value="Chemotaxis receptor methyltransferase CheR, N-terminal domain"/>
    <property type="match status" value="1"/>
</dbReference>
<sequence length="288" mass="32545">MRDLLPERATSTRASGLIERFRSIMETRTGIKLPASKALMIESRFRRRMTEGGYRSLDEYLEFLLDQGGLAREMPEIIDALTTNKTDFFREAAHYRYLVQRIVPEKLAKSRTPVRFRLWSAAASTGAEAWSAAILLADAARKEPRLSWAIYGTDISGRVIAIARRAIYTDAELAPVPPELARDYLMSGKGPRGETLGRIVPEVRAHVRFETMNLMDRPYPVEHDLDVVMLRNVLIYFEPEVQARVTAECSRHLKTGGYLIVGHSESMTVGHLNLVQVAPGIFRKEDAL</sequence>
<name>A0A1I5UP08_9RHOB</name>
<dbReference type="Gene3D" id="3.40.50.150">
    <property type="entry name" value="Vaccinia Virus protein VP39"/>
    <property type="match status" value="1"/>
</dbReference>
<feature type="binding site" evidence="6">
    <location>
        <position position="84"/>
    </location>
    <ligand>
        <name>S-adenosyl-L-methionine</name>
        <dbReference type="ChEBI" id="CHEBI:59789"/>
    </ligand>
</feature>
<evidence type="ECO:0000313" key="9">
    <source>
        <dbReference type="Proteomes" id="UP000243106"/>
    </source>
</evidence>
<dbReference type="InterPro" id="IPR022642">
    <property type="entry name" value="CheR_C"/>
</dbReference>
<dbReference type="InterPro" id="IPR029063">
    <property type="entry name" value="SAM-dependent_MTases_sf"/>
</dbReference>
<dbReference type="PANTHER" id="PTHR24422">
    <property type="entry name" value="CHEMOTAXIS PROTEIN METHYLTRANSFERASE"/>
    <property type="match status" value="1"/>
</dbReference>
<dbReference type="STRING" id="93684.SAMN05421853_10189"/>
<dbReference type="GO" id="GO:0008983">
    <property type="term" value="F:protein-glutamate O-methyltransferase activity"/>
    <property type="evidence" value="ECO:0007669"/>
    <property type="project" value="UniProtKB-EC"/>
</dbReference>
<keyword evidence="9" id="KW-1185">Reference proteome</keyword>
<dbReference type="GO" id="GO:0032259">
    <property type="term" value="P:methylation"/>
    <property type="evidence" value="ECO:0007669"/>
    <property type="project" value="UniProtKB-KW"/>
</dbReference>
<keyword evidence="4 5" id="KW-0949">S-adenosyl-L-methionine</keyword>
<dbReference type="PROSITE" id="PS50123">
    <property type="entry name" value="CHER"/>
    <property type="match status" value="1"/>
</dbReference>
<dbReference type="InterPro" id="IPR022641">
    <property type="entry name" value="CheR_N"/>
</dbReference>
<comment type="function">
    <text evidence="5">Methylation of the membrane-bound methyl-accepting chemotaxis proteins (MCP) to form gamma-glutamyl methyl ester residues in MCP.</text>
</comment>